<keyword evidence="1" id="KW-0004">4Fe-4S</keyword>
<dbReference type="SFLD" id="SFLDS00029">
    <property type="entry name" value="Radical_SAM"/>
    <property type="match status" value="1"/>
</dbReference>
<feature type="binding site" evidence="6">
    <location>
        <position position="86"/>
    </location>
    <ligand>
        <name>[4Fe-4S] cluster</name>
        <dbReference type="ChEBI" id="CHEBI:49883"/>
        <note>4Fe-4S-S-AdoMet</note>
    </ligand>
</feature>
<keyword evidence="5 6" id="KW-0411">Iron-sulfur</keyword>
<keyword evidence="2 6" id="KW-0949">S-adenosyl-L-methionine</keyword>
<evidence type="ECO:0000256" key="5">
    <source>
        <dbReference type="ARBA" id="ARBA00023014"/>
    </source>
</evidence>
<dbReference type="OrthoDB" id="9778883at2"/>
<dbReference type="SFLD" id="SFLDG01101">
    <property type="entry name" value="Uncharacterised_Radical_SAM_Su"/>
    <property type="match status" value="1"/>
</dbReference>
<dbReference type="GO" id="GO:0051539">
    <property type="term" value="F:4 iron, 4 sulfur cluster binding"/>
    <property type="evidence" value="ECO:0007669"/>
    <property type="project" value="UniProtKB-KW"/>
</dbReference>
<accession>A0A0W0GI20</accession>
<dbReference type="EC" id="1.97.1.4" evidence="8"/>
<evidence type="ECO:0000313" key="8">
    <source>
        <dbReference type="EMBL" id="KTB48223.1"/>
    </source>
</evidence>
<organism evidence="8 9">
    <name type="scientific">Dehalogenimonas alkenigignens</name>
    <dbReference type="NCBI Taxonomy" id="1217799"/>
    <lineage>
        <taxon>Bacteria</taxon>
        <taxon>Bacillati</taxon>
        <taxon>Chloroflexota</taxon>
        <taxon>Dehalococcoidia</taxon>
        <taxon>Dehalococcoidales</taxon>
        <taxon>Dehalococcoidaceae</taxon>
        <taxon>Dehalogenimonas</taxon>
    </lineage>
</organism>
<dbReference type="InterPro" id="IPR034457">
    <property type="entry name" value="Organic_radical-activating"/>
</dbReference>
<dbReference type="Gene3D" id="3.20.20.70">
    <property type="entry name" value="Aldolase class I"/>
    <property type="match status" value="1"/>
</dbReference>
<gene>
    <name evidence="8" type="ORF">DEALK_10680</name>
</gene>
<dbReference type="Proteomes" id="UP000053947">
    <property type="component" value="Unassembled WGS sequence"/>
</dbReference>
<evidence type="ECO:0000256" key="6">
    <source>
        <dbReference type="PIRSR" id="PIRSR004869-50"/>
    </source>
</evidence>
<dbReference type="GO" id="GO:0043365">
    <property type="term" value="F:[formate-C-acetyltransferase]-activating enzyme activity"/>
    <property type="evidence" value="ECO:0007669"/>
    <property type="project" value="UniProtKB-EC"/>
</dbReference>
<dbReference type="SUPFAM" id="SSF102114">
    <property type="entry name" value="Radical SAM enzymes"/>
    <property type="match status" value="1"/>
</dbReference>
<dbReference type="AlphaFoldDB" id="A0A0W0GI20"/>
<feature type="binding site" evidence="6">
    <location>
        <position position="89"/>
    </location>
    <ligand>
        <name>[4Fe-4S] cluster</name>
        <dbReference type="ChEBI" id="CHEBI:49883"/>
        <note>4Fe-4S-S-AdoMet</note>
    </ligand>
</feature>
<dbReference type="PATRIC" id="fig|1217799.6.peg.1100"/>
<dbReference type="InterPro" id="IPR007197">
    <property type="entry name" value="rSAM"/>
</dbReference>
<keyword evidence="8" id="KW-0560">Oxidoreductase</keyword>
<dbReference type="PIRSF" id="PIRSF004869">
    <property type="entry name" value="PflX_prd"/>
    <property type="match status" value="1"/>
</dbReference>
<keyword evidence="3 6" id="KW-0479">Metal-binding</keyword>
<feature type="domain" description="Radical SAM core" evidence="7">
    <location>
        <begin position="67"/>
        <end position="289"/>
    </location>
</feature>
<keyword evidence="9" id="KW-1185">Reference proteome</keyword>
<feature type="binding site" evidence="6">
    <location>
        <position position="82"/>
    </location>
    <ligand>
        <name>[4Fe-4S] cluster</name>
        <dbReference type="ChEBI" id="CHEBI:49883"/>
        <note>4Fe-4S-S-AdoMet</note>
    </ligand>
</feature>
<dbReference type="InterPro" id="IPR058240">
    <property type="entry name" value="rSAM_sf"/>
</dbReference>
<sequence length="338" mass="37479">MRPALLWEKLAGNRVKCRTCQWYCEINAGKAGVCRKYLNQSGELFNLNYAKISSAAVDPIEKKPLYHFHPGTKVFSLGSWGCNFHCRGCQNWEIACPEDGACLERSREMPPAEAVAAARNSGCGGIAWTYNEPSVWLEYTFESARLAKAKGLYTVYVTNGYASEEHLDAVGPYLDAWRVDVKGFRDDTYQKIGRIPHFEGILSIAERARHKWGMHVEVVTNVIPGINDDDAQISGIAGWIAASLGKDTPWHITRFHPRRQMLDCPATPLETLERAYGHGKAAGLNFVYLGNVPGNCHANTVCPVCGQTAVERSGFYARLVGLEGDRCKYCGTALNIRV</sequence>
<dbReference type="InterPro" id="IPR016431">
    <property type="entry name" value="Pyrv-formate_lyase-activ_prd"/>
</dbReference>
<keyword evidence="4 6" id="KW-0408">Iron</keyword>
<dbReference type="Pfam" id="PF04055">
    <property type="entry name" value="Radical_SAM"/>
    <property type="match status" value="1"/>
</dbReference>
<evidence type="ECO:0000256" key="3">
    <source>
        <dbReference type="ARBA" id="ARBA00022723"/>
    </source>
</evidence>
<reference evidence="8 9" key="1">
    <citation type="submission" date="2015-06" db="EMBL/GenBank/DDBJ databases">
        <title>Genome sequence of the organohalide-respiring Dehalogenimonas alkenigignens type strain (IP3-3T).</title>
        <authorList>
            <person name="Key T.A."/>
            <person name="Richmond D.P."/>
            <person name="Bowman K.S."/>
            <person name="Cho Y.-J."/>
            <person name="Chun J."/>
            <person name="da Costa M.S."/>
            <person name="Rainey F.A."/>
            <person name="Moe W.M."/>
        </authorList>
    </citation>
    <scope>NUCLEOTIDE SEQUENCE [LARGE SCALE GENOMIC DNA]</scope>
    <source>
        <strain evidence="8 9">IP3-3</strain>
    </source>
</reference>
<dbReference type="PANTHER" id="PTHR30352:SF5">
    <property type="entry name" value="PYRUVATE FORMATE-LYASE 1-ACTIVATING ENZYME"/>
    <property type="match status" value="1"/>
</dbReference>
<comment type="caution">
    <text evidence="8">The sequence shown here is derived from an EMBL/GenBank/DDBJ whole genome shotgun (WGS) entry which is preliminary data.</text>
</comment>
<comment type="cofactor">
    <cofactor evidence="6">
        <name>[4Fe-4S] cluster</name>
        <dbReference type="ChEBI" id="CHEBI:49883"/>
    </cofactor>
    <text evidence="6">Binds 1 [4Fe-4S] cluster. The cluster is coordinated with 3 cysteines and an exchangeable S-adenosyl-L-methionine.</text>
</comment>
<evidence type="ECO:0000256" key="1">
    <source>
        <dbReference type="ARBA" id="ARBA00022485"/>
    </source>
</evidence>
<evidence type="ECO:0000256" key="2">
    <source>
        <dbReference type="ARBA" id="ARBA00022691"/>
    </source>
</evidence>
<dbReference type="InterPro" id="IPR013785">
    <property type="entry name" value="Aldolase_TIM"/>
</dbReference>
<evidence type="ECO:0000313" key="9">
    <source>
        <dbReference type="Proteomes" id="UP000053947"/>
    </source>
</evidence>
<dbReference type="InterPro" id="IPR027596">
    <property type="entry name" value="AmmeMemoSam_rS"/>
</dbReference>
<evidence type="ECO:0000259" key="7">
    <source>
        <dbReference type="PROSITE" id="PS51918"/>
    </source>
</evidence>
<dbReference type="EMBL" id="LFDV01000002">
    <property type="protein sequence ID" value="KTB48223.1"/>
    <property type="molecule type" value="Genomic_DNA"/>
</dbReference>
<dbReference type="CDD" id="cd01335">
    <property type="entry name" value="Radical_SAM"/>
    <property type="match status" value="1"/>
</dbReference>
<dbReference type="PANTHER" id="PTHR30352">
    <property type="entry name" value="PYRUVATE FORMATE-LYASE-ACTIVATING ENZYME"/>
    <property type="match status" value="1"/>
</dbReference>
<name>A0A0W0GI20_9CHLR</name>
<dbReference type="PROSITE" id="PS51918">
    <property type="entry name" value="RADICAL_SAM"/>
    <property type="match status" value="1"/>
</dbReference>
<evidence type="ECO:0000256" key="4">
    <source>
        <dbReference type="ARBA" id="ARBA00023004"/>
    </source>
</evidence>
<protein>
    <submittedName>
        <fullName evidence="8">AmmeMemoRadiSam system radical SAM enzyme</fullName>
        <ecNumber evidence="8">1.97.1.4</ecNumber>
    </submittedName>
</protein>
<proteinExistence type="predicted"/>
<dbReference type="NCBIfam" id="TIGR04337">
    <property type="entry name" value="AmmeMemoSam_rS"/>
    <property type="match status" value="1"/>
</dbReference>
<dbReference type="STRING" id="1217799.DEALK_10680"/>
<dbReference type="GO" id="GO:0046872">
    <property type="term" value="F:metal ion binding"/>
    <property type="evidence" value="ECO:0007669"/>
    <property type="project" value="UniProtKB-KW"/>
</dbReference>
<dbReference type="RefSeq" id="WP_058439242.1">
    <property type="nucleotide sequence ID" value="NZ_KQ758903.1"/>
</dbReference>